<dbReference type="HOGENOM" id="CLU_2121146_0_0_1"/>
<name>W9HXU3_FUSOX</name>
<evidence type="ECO:0000313" key="2">
    <source>
        <dbReference type="Proteomes" id="UP000030753"/>
    </source>
</evidence>
<reference evidence="1 2" key="1">
    <citation type="submission" date="2011-06" db="EMBL/GenBank/DDBJ databases">
        <title>The Genome Sequence of Fusarium oxysporum FOSC 3-a.</title>
        <authorList>
            <consortium name="The Broad Institute Genome Sequencing Platform"/>
            <person name="Ma L.-J."/>
            <person name="Gale L.R."/>
            <person name="Schwartz D.C."/>
            <person name="Zhou S."/>
            <person name="Corby-Kistler H."/>
            <person name="Young S.K."/>
            <person name="Zeng Q."/>
            <person name="Gargeya S."/>
            <person name="Fitzgerald M."/>
            <person name="Haas B."/>
            <person name="Abouelleil A."/>
            <person name="Alvarado L."/>
            <person name="Arachchi H.M."/>
            <person name="Berlin A."/>
            <person name="Brown A."/>
            <person name="Chapman S.B."/>
            <person name="Chen Z."/>
            <person name="Dunbar C."/>
            <person name="Freedman E."/>
            <person name="Gearin G."/>
            <person name="Gellesch M."/>
            <person name="Goldberg J."/>
            <person name="Griggs A."/>
            <person name="Gujja S."/>
            <person name="Heiman D."/>
            <person name="Howarth C."/>
            <person name="Larson L."/>
            <person name="Lui A."/>
            <person name="MacDonald P.J.P."/>
            <person name="Mehta T."/>
            <person name="Montmayeur A."/>
            <person name="Murphy C."/>
            <person name="Neiman D."/>
            <person name="Pearson M."/>
            <person name="Priest M."/>
            <person name="Roberts A."/>
            <person name="Saif S."/>
            <person name="Shea T."/>
            <person name="Shenoy N."/>
            <person name="Sisk P."/>
            <person name="Stolte C."/>
            <person name="Sykes S."/>
            <person name="Wortman J."/>
            <person name="Nusbaum C."/>
            <person name="Birren B."/>
        </authorList>
    </citation>
    <scope>NUCLEOTIDE SEQUENCE [LARGE SCALE GENOMIC DNA]</scope>
    <source>
        <strain evidence="2">FOSC 3-a</strain>
    </source>
</reference>
<gene>
    <name evidence="1" type="ORF">FOYG_11606</name>
</gene>
<proteinExistence type="predicted"/>
<protein>
    <submittedName>
        <fullName evidence="1">Uncharacterized protein</fullName>
    </submittedName>
</protein>
<dbReference type="Proteomes" id="UP000030753">
    <property type="component" value="Unassembled WGS sequence"/>
</dbReference>
<organism evidence="1 2">
    <name type="scientific">Fusarium oxysporum NRRL 32931</name>
    <dbReference type="NCBI Taxonomy" id="660029"/>
    <lineage>
        <taxon>Eukaryota</taxon>
        <taxon>Fungi</taxon>
        <taxon>Dikarya</taxon>
        <taxon>Ascomycota</taxon>
        <taxon>Pezizomycotina</taxon>
        <taxon>Sordariomycetes</taxon>
        <taxon>Hypocreomycetidae</taxon>
        <taxon>Hypocreales</taxon>
        <taxon>Nectriaceae</taxon>
        <taxon>Fusarium</taxon>
        <taxon>Fusarium oxysporum species complex</taxon>
    </lineage>
</organism>
<sequence length="114" mass="13038">MAAVQICVSSRRPCRSCINVVPTYPTSTFGLSKMKWPKNGREHANEIEEASAEWWMTAHRDGFDAANVSPQVPFRCMRQPVREAFQSICQRHQMLIDPMTGDMARLAKFHVSRN</sequence>
<dbReference type="EMBL" id="JH717845">
    <property type="protein sequence ID" value="EWY87403.1"/>
    <property type="molecule type" value="Genomic_DNA"/>
</dbReference>
<accession>W9HXU3</accession>
<evidence type="ECO:0000313" key="1">
    <source>
        <dbReference type="EMBL" id="EWY87403.1"/>
    </source>
</evidence>
<dbReference type="AlphaFoldDB" id="W9HXU3"/>